<proteinExistence type="predicted"/>
<organism evidence="1 2">
    <name type="scientific">Dyadobacter pollutisoli</name>
    <dbReference type="NCBI Taxonomy" id="2910158"/>
    <lineage>
        <taxon>Bacteria</taxon>
        <taxon>Pseudomonadati</taxon>
        <taxon>Bacteroidota</taxon>
        <taxon>Cytophagia</taxon>
        <taxon>Cytophagales</taxon>
        <taxon>Spirosomataceae</taxon>
        <taxon>Dyadobacter</taxon>
    </lineage>
</organism>
<name>A0A9E8N8P5_9BACT</name>
<dbReference type="EMBL" id="CP112998">
    <property type="protein sequence ID" value="WAC11980.1"/>
    <property type="molecule type" value="Genomic_DNA"/>
</dbReference>
<sequence>MKFNIVLKNIRKWLWRLAVSYMLGFASAIDQDVKSIDDSCFKIEQTIPDKKG</sequence>
<protein>
    <submittedName>
        <fullName evidence="1">Uncharacterized protein</fullName>
    </submittedName>
</protein>
<accession>A0A9E8N8P5</accession>
<dbReference type="RefSeq" id="WP_244822152.1">
    <property type="nucleotide sequence ID" value="NZ_CP112998.1"/>
</dbReference>
<dbReference type="KEGG" id="dpf:ON006_30155"/>
<gene>
    <name evidence="1" type="ORF">ON006_30155</name>
</gene>
<dbReference type="AlphaFoldDB" id="A0A9E8N8P5"/>
<keyword evidence="2" id="KW-1185">Reference proteome</keyword>
<reference evidence="1" key="1">
    <citation type="submission" date="2022-11" db="EMBL/GenBank/DDBJ databases">
        <title>Dyadobacter pollutisoli sp. nov., isolated from plastic dumped soil.</title>
        <authorList>
            <person name="Kim J.M."/>
            <person name="Kim K.R."/>
            <person name="Lee J.K."/>
            <person name="Hao L."/>
            <person name="Jeon C.O."/>
        </authorList>
    </citation>
    <scope>NUCLEOTIDE SEQUENCE</scope>
    <source>
        <strain evidence="1">U1</strain>
    </source>
</reference>
<dbReference type="Proteomes" id="UP001164653">
    <property type="component" value="Chromosome"/>
</dbReference>
<evidence type="ECO:0000313" key="2">
    <source>
        <dbReference type="Proteomes" id="UP001164653"/>
    </source>
</evidence>
<evidence type="ECO:0000313" key="1">
    <source>
        <dbReference type="EMBL" id="WAC11980.1"/>
    </source>
</evidence>